<accession>A0A315ZZC4</accession>
<dbReference type="RefSeq" id="WP_109616847.1">
    <property type="nucleotide sequence ID" value="NZ_QGDO01000002.1"/>
</dbReference>
<keyword evidence="3" id="KW-1185">Reference proteome</keyword>
<feature type="chain" id="PRO_5016233199" evidence="1">
    <location>
        <begin position="20"/>
        <end position="2730"/>
    </location>
</feature>
<gene>
    <name evidence="2" type="ORF">BC781_102262</name>
</gene>
<name>A0A315ZZC4_SEDFL</name>
<evidence type="ECO:0000313" key="3">
    <source>
        <dbReference type="Proteomes" id="UP000245535"/>
    </source>
</evidence>
<protein>
    <submittedName>
        <fullName evidence="2">Putative secreted protein (Por secretion system target)</fullName>
    </submittedName>
</protein>
<comment type="caution">
    <text evidence="2">The sequence shown here is derived from an EMBL/GenBank/DDBJ whole genome shotgun (WGS) entry which is preliminary data.</text>
</comment>
<evidence type="ECO:0000313" key="2">
    <source>
        <dbReference type="EMBL" id="PWJ42717.1"/>
    </source>
</evidence>
<proteinExistence type="predicted"/>
<reference evidence="2 3" key="1">
    <citation type="submission" date="2018-03" db="EMBL/GenBank/DDBJ databases">
        <title>Genomic Encyclopedia of Archaeal and Bacterial Type Strains, Phase II (KMG-II): from individual species to whole genera.</title>
        <authorList>
            <person name="Goeker M."/>
        </authorList>
    </citation>
    <scope>NUCLEOTIDE SEQUENCE [LARGE SCALE GENOMIC DNA]</scope>
    <source>
        <strain evidence="2 3">DSM 28229</strain>
    </source>
</reference>
<sequence length="2730" mass="292262">MKKSIIILKLLLCTFFAYSQETWYSYKSGDWDDAGSWTLDGASLPIYDNPGGDTPDADDDIVITSGRTITVQNDTDLPDFTGSLTIYGTLNFGTSDGNNTDDTDLIDSERYVFAQILGDGTIEFYGYDNTGVFYDNLPSSENSNWSNFEGVIVAKGGNNIYINQEWTSTNTSALYEFKVDMDETADEVVFLEDVEISNNLQVDKGTLRINQNTNEFGGSSEGKQLDILISGSVTISSDGEFNAGSGAIYASGNSSTYHGDWHTVTVGGDFTNNGSIDFSPGLVVGSVDYYDTDDAAVSLYFTGASDNSFLVNSSTILYNLIIDKGTDRTYQLSLNVANTPDDLYILGSNDGAVDRDVQDPEVKKNIYIKAGTLSLEGKTYIRSLGEESGASEDIFVLGESAGLELNGADVQLDFSNSATGQSMYIIGELTVNEGLLDSKGSIACFIGNTGSFTVNGGTVKLGQLRPTSYTSDAVISFSQTGGTILFEDGTHDGHVNETYAVLDLSGTNYSVNLLGGEIYFERTKSANSGNSAFKGGTAINVDVDVTKYNVSKDHKITLSMTDASDVAFGIVSNIPLGEFVIEETQGLGVSLQSDLELMGDLHIQKDILDAQTYTLTLNGSMTVEDGTDIGYDASANTTIFQGTEDAQLALYHHHDADMQLFKNLQINKEGATLSLYGDETKDDVESWNSNLIQTASDGAFELLAGTLDLREFSAYLLGDITNYGTLGIYDADDPEHDNVAALVKFRGTNGSYGYNTINTIEGANFGNVRMNSETEVIRFTSDVHIDRLEYKHGRLELGTYKLEVDELVEDVNGGAPLDETDWQEKDMMLVAGNASDGGLSIKVTSDGTYRFPLGINLDPTDDEGDGKYTPLEIKLENVTSEGYVTVSIADEYLQTVQQSIGATELLSYYWRVDYSGFDDGASLPNVEYVKLTANNEDSNDDTGTNASGYGWIPGRVLDVDPFTREDGSGISPAISGNEIIYGSDGNEFELDKANYTAGLASKFTGSVEIYYSYTSSGVWVDFNNSSNWSTVSHTDPTNATNDYPKEGDVAIIGSTHLGGGTGRVQMRSDVDVNVASLIFDSQDGAGPLNAQGLSRLRMQTSSSKTTAYIGQLSGIGEITLDIGRAVGDATVEGDVGDFAEQDSSGWFYWIQVDNEDLTISNRSVFPGLRFFGSSAITNTTVTFDQPIFAKSLLVDKNSIFRITNDVEIEDDVEIGDNELGNIVIANTGSDITVDIGGYLQLDDGSTFTVEDAGSSEHLLKIGGDLIFVNAGSFDLNTGNSNAVLELTGSNDAEFITSNISPDLYRIKVSKDTGKSFTWGQSINSLTSASNGSNDSKPIVVESGKFVLDNSSIDYTLSSGGDDYYIPSGGELELAAGVLRIDGSSNGLSLDGTLTVSGGDFLLEGSNSYIEYTSSGNASINISDGNLLVGGYVRGASTNENEGILNYNQTGGNFVVGFNANSSSTTNGNWAAFDLDNTSTFNLDGASSKFIIADVYNNDEALHLSESITLSQSGDAVIEFGYEDVDFDGTGIDVSTAASNTTFKINTSKDLTNIKLNSHSSLSGLKLLVETGSKDLNLSGDLEVSTGTTFEIEDSRALTLEGNLINNGTVSTADNTTVTFAGSSDQSLSGSGTSSFYDLVHSGSSDLSFSHDITVSNDLQNLAGSLTTTGVTLDLDGDIQMDGSQVHSDNTGGILFSGTTAQQINGTGTFARLHINNNSGVEIPDDNGDITIDGVLVLESGIFNVNQNLLILAENTSVVDESGTTNFSETNMISTNGSELDKGVRKIFPASFNTNYIFPIGRDDASAKYTPIQVLFENNGSLERTGSDAGWITVKAENQMIATISNDTEVSPVPEFDDTQNVLQYYWVLTSSGLSISKPDQDAGDLDDVQIEFSYLGTDALVSSTDDMSYTFNVADHYVAALLSTSSVTWDKQYGGVDDSNDNFTWEYKDGEGDETISGYYTAGVGNDKDNIAGNGVDELFTGTNGAINDDLPIFITKQSGNYSDINTWDTGVSTGSVADGVGPVGGIIIIDANDEVTVDESIRVLKTYIHENGVLIFDETPGNRLGAVSGAVTNAASLIGSSSADIPNGVPGTFKFYIENNNGLIMPSYYWSNPDDVDDDCDVNFEFTGTANYNVPIYKARSINVDVGTTNTLTLPDNTLEICEDLVLTNGILDQNSAQNIEVQGSFETKNASVLDLESGVAFNVSNDFTHNATTDIVLDNSSSLTVGGNLVVGAGATLTANANVSSFYIQGNTTLSGELSIDNGNEIDLDGNLTLQSTGTLTGASTSSTIELEGDLSNNSGTFNLGDSYLELDGSSSQSISGISSLNYLKLNNTGSGASLSSDITVSQELDFTDGVLSTSAKLIFADETVIVNGSQDSYVDGQVEVTINSTSNYVRLPIGGSSSYRPIEIKPDDISGQAWTVKYLNSSPEDVTSDLEDTELSSLVEFGYYEVYTETLEDSAFISIPWDTSNGIDWGVSETILDDDDLRMADVDANGLPAWTARDISKTGTSSSGNIQYSSSYKFEASGAYYFTLGVNDGTNETLPVSMIYFNAARTNSNAVSLQWMTASEIDNKGFYVERSRDGINFENIGWVDGQGYSDLQVQYSFVDVNPGNGQVVYRLRQVNFGGFIEADYYANVEASNAEVNVKVYPNPLHSADQLKLVYSGLSINADADLELRSGNGTLIKHMELTSDSDGVIREMLDMNLNTGLYLVSLRINGRVYTKRIIVN</sequence>
<dbReference type="OrthoDB" id="1109367at2"/>
<keyword evidence="1" id="KW-0732">Signal</keyword>
<dbReference type="InterPro" id="IPR026444">
    <property type="entry name" value="Secre_tail"/>
</dbReference>
<dbReference type="EMBL" id="QGDO01000002">
    <property type="protein sequence ID" value="PWJ42717.1"/>
    <property type="molecule type" value="Genomic_DNA"/>
</dbReference>
<dbReference type="NCBIfam" id="TIGR04183">
    <property type="entry name" value="Por_Secre_tail"/>
    <property type="match status" value="1"/>
</dbReference>
<organism evidence="2 3">
    <name type="scientific">Sediminitomix flava</name>
    <dbReference type="NCBI Taxonomy" id="379075"/>
    <lineage>
        <taxon>Bacteria</taxon>
        <taxon>Pseudomonadati</taxon>
        <taxon>Bacteroidota</taxon>
        <taxon>Cytophagia</taxon>
        <taxon>Cytophagales</taxon>
        <taxon>Flammeovirgaceae</taxon>
        <taxon>Sediminitomix</taxon>
    </lineage>
</organism>
<dbReference type="Proteomes" id="UP000245535">
    <property type="component" value="Unassembled WGS sequence"/>
</dbReference>
<evidence type="ECO:0000256" key="1">
    <source>
        <dbReference type="SAM" id="SignalP"/>
    </source>
</evidence>
<feature type="signal peptide" evidence="1">
    <location>
        <begin position="1"/>
        <end position="19"/>
    </location>
</feature>